<name>A0A2S4N600_9FLAO</name>
<dbReference type="Gene3D" id="1.10.10.10">
    <property type="entry name" value="Winged helix-like DNA-binding domain superfamily/Winged helix DNA-binding domain"/>
    <property type="match status" value="1"/>
</dbReference>
<dbReference type="PROSITE" id="PS50042">
    <property type="entry name" value="CNMP_BINDING_3"/>
    <property type="match status" value="1"/>
</dbReference>
<accession>A0A2S4N600</accession>
<dbReference type="GO" id="GO:0003677">
    <property type="term" value="F:DNA binding"/>
    <property type="evidence" value="ECO:0007669"/>
    <property type="project" value="UniProtKB-KW"/>
</dbReference>
<dbReference type="PROSITE" id="PS51063">
    <property type="entry name" value="HTH_CRP_2"/>
    <property type="match status" value="1"/>
</dbReference>
<reference evidence="6 7" key="1">
    <citation type="submission" date="2018-01" db="EMBL/GenBank/DDBJ databases">
        <title>Genomic Encyclopedia of Type Strains, Phase I: the one thousand microbial genomes (KMG-I) project.</title>
        <authorList>
            <person name="Goeker M."/>
        </authorList>
    </citation>
    <scope>NUCLEOTIDE SEQUENCE [LARGE SCALE GENOMIC DNA]</scope>
    <source>
        <strain evidence="6 7">DSM 17960</strain>
    </source>
</reference>
<feature type="domain" description="Cyclic nucleotide-binding" evidence="4">
    <location>
        <begin position="15"/>
        <end position="78"/>
    </location>
</feature>
<dbReference type="Proteomes" id="UP000237056">
    <property type="component" value="Unassembled WGS sequence"/>
</dbReference>
<dbReference type="EMBL" id="PQNY01000013">
    <property type="protein sequence ID" value="POS01141.1"/>
    <property type="molecule type" value="Genomic_DNA"/>
</dbReference>
<evidence type="ECO:0000313" key="6">
    <source>
        <dbReference type="EMBL" id="POS01141.1"/>
    </source>
</evidence>
<dbReference type="Pfam" id="PF13545">
    <property type="entry name" value="HTH_Crp_2"/>
    <property type="match status" value="1"/>
</dbReference>
<dbReference type="InterPro" id="IPR012318">
    <property type="entry name" value="HTH_CRP"/>
</dbReference>
<dbReference type="SMART" id="SM00419">
    <property type="entry name" value="HTH_CRP"/>
    <property type="match status" value="1"/>
</dbReference>
<comment type="caution">
    <text evidence="6">The sequence shown here is derived from an EMBL/GenBank/DDBJ whole genome shotgun (WGS) entry which is preliminary data.</text>
</comment>
<evidence type="ECO:0000259" key="4">
    <source>
        <dbReference type="PROSITE" id="PS50042"/>
    </source>
</evidence>
<keyword evidence="1" id="KW-0805">Transcription regulation</keyword>
<keyword evidence="3" id="KW-0804">Transcription</keyword>
<evidence type="ECO:0000256" key="1">
    <source>
        <dbReference type="ARBA" id="ARBA00023015"/>
    </source>
</evidence>
<protein>
    <submittedName>
        <fullName evidence="6">CRP/FNR family transcriptional regulator</fullName>
    </submittedName>
</protein>
<dbReference type="InterPro" id="IPR000595">
    <property type="entry name" value="cNMP-bd_dom"/>
</dbReference>
<dbReference type="Gene3D" id="2.60.120.10">
    <property type="entry name" value="Jelly Rolls"/>
    <property type="match status" value="1"/>
</dbReference>
<dbReference type="SUPFAM" id="SSF46785">
    <property type="entry name" value="Winged helix' DNA-binding domain"/>
    <property type="match status" value="1"/>
</dbReference>
<dbReference type="InterPro" id="IPR036390">
    <property type="entry name" value="WH_DNA-bd_sf"/>
</dbReference>
<evidence type="ECO:0000256" key="3">
    <source>
        <dbReference type="ARBA" id="ARBA00023163"/>
    </source>
</evidence>
<dbReference type="GO" id="GO:0005829">
    <property type="term" value="C:cytosol"/>
    <property type="evidence" value="ECO:0007669"/>
    <property type="project" value="TreeGrafter"/>
</dbReference>
<evidence type="ECO:0000256" key="2">
    <source>
        <dbReference type="ARBA" id="ARBA00023125"/>
    </source>
</evidence>
<feature type="domain" description="HTH crp-type" evidence="5">
    <location>
        <begin position="147"/>
        <end position="213"/>
    </location>
</feature>
<dbReference type="RefSeq" id="WP_103726631.1">
    <property type="nucleotide sequence ID" value="NZ_PQNY01000013.1"/>
</dbReference>
<gene>
    <name evidence="6" type="ORF">Q361_11320</name>
</gene>
<dbReference type="PANTHER" id="PTHR24567">
    <property type="entry name" value="CRP FAMILY TRANSCRIPTIONAL REGULATORY PROTEIN"/>
    <property type="match status" value="1"/>
</dbReference>
<dbReference type="InterPro" id="IPR018490">
    <property type="entry name" value="cNMP-bd_dom_sf"/>
</dbReference>
<keyword evidence="2" id="KW-0238">DNA-binding</keyword>
<dbReference type="GO" id="GO:0003700">
    <property type="term" value="F:DNA-binding transcription factor activity"/>
    <property type="evidence" value="ECO:0007669"/>
    <property type="project" value="TreeGrafter"/>
</dbReference>
<dbReference type="Pfam" id="PF00027">
    <property type="entry name" value="cNMP_binding"/>
    <property type="match status" value="1"/>
</dbReference>
<dbReference type="InterPro" id="IPR050397">
    <property type="entry name" value="Env_Response_Regulators"/>
</dbReference>
<dbReference type="InterPro" id="IPR014710">
    <property type="entry name" value="RmlC-like_jellyroll"/>
</dbReference>
<dbReference type="AlphaFoldDB" id="A0A2S4N600"/>
<keyword evidence="7" id="KW-1185">Reference proteome</keyword>
<dbReference type="PANTHER" id="PTHR24567:SF26">
    <property type="entry name" value="REGULATORY PROTEIN YEIL"/>
    <property type="match status" value="1"/>
</dbReference>
<sequence>MNIKEILQESYGHIFEEKLIDEIAHVSLLRDFEEGDVLIDFGDYIKKMPILVHGAIKILREDFDEGELLLYFIEKGDTCAMSMACCMGDKRSEIRAVAETSGQVVMIPVSNIEEWMGKYKSWRNYVFNSYNNRLKEMLSAIDSLAFLNMDDRLLNYLYDKAKINKSNQIQSTHQEIAYDLHTSRVVVSRLLKALENDGKIRLHRASIELLNRK</sequence>
<dbReference type="InterPro" id="IPR036388">
    <property type="entry name" value="WH-like_DNA-bd_sf"/>
</dbReference>
<dbReference type="SUPFAM" id="SSF51206">
    <property type="entry name" value="cAMP-binding domain-like"/>
    <property type="match status" value="1"/>
</dbReference>
<dbReference type="CDD" id="cd00038">
    <property type="entry name" value="CAP_ED"/>
    <property type="match status" value="1"/>
</dbReference>
<dbReference type="OrthoDB" id="9776746at2"/>
<proteinExistence type="predicted"/>
<organism evidence="6 7">
    <name type="scientific">Flavobacterium croceum DSM 17960</name>
    <dbReference type="NCBI Taxonomy" id="1121886"/>
    <lineage>
        <taxon>Bacteria</taxon>
        <taxon>Pseudomonadati</taxon>
        <taxon>Bacteroidota</taxon>
        <taxon>Flavobacteriia</taxon>
        <taxon>Flavobacteriales</taxon>
        <taxon>Flavobacteriaceae</taxon>
        <taxon>Flavobacterium</taxon>
    </lineage>
</organism>
<evidence type="ECO:0000313" key="7">
    <source>
        <dbReference type="Proteomes" id="UP000237056"/>
    </source>
</evidence>
<evidence type="ECO:0000259" key="5">
    <source>
        <dbReference type="PROSITE" id="PS51063"/>
    </source>
</evidence>